<dbReference type="OrthoDB" id="7596615at2"/>
<dbReference type="EMBL" id="MIQH01000449">
    <property type="protein sequence ID" value="OIR24974.1"/>
    <property type="molecule type" value="Genomic_DNA"/>
</dbReference>
<comment type="caution">
    <text evidence="1">The sequence shown here is derived from an EMBL/GenBank/DDBJ whole genome shotgun (WGS) entry which is preliminary data.</text>
</comment>
<protein>
    <submittedName>
        <fullName evidence="1">Uncharacterized protein</fullName>
    </submittedName>
</protein>
<dbReference type="Proteomes" id="UP000182798">
    <property type="component" value="Unassembled WGS sequence"/>
</dbReference>
<accession>A0A1J5U803</accession>
<gene>
    <name evidence="1" type="ORF">BGC33_05095</name>
</gene>
<reference evidence="2" key="1">
    <citation type="submission" date="2016-09" db="EMBL/GenBank/DDBJ databases">
        <title>Genome Sequence of Bathymodiolus thermophilus sulfur-oxidizing gill endosymbiont.</title>
        <authorList>
            <person name="Ponnudurai R."/>
            <person name="Kleiner M."/>
            <person name="Sayavedra L."/>
            <person name="Thuermer A."/>
            <person name="Felbeck H."/>
            <person name="Schlueter R."/>
            <person name="Schweder T."/>
            <person name="Markert S."/>
        </authorList>
    </citation>
    <scope>NUCLEOTIDE SEQUENCE [LARGE SCALE GENOMIC DNA]</scope>
    <source>
        <strain evidence="2">BAT/CrabSpa'14</strain>
    </source>
</reference>
<evidence type="ECO:0000313" key="2">
    <source>
        <dbReference type="Proteomes" id="UP000182798"/>
    </source>
</evidence>
<organism evidence="1 2">
    <name type="scientific">Bathymodiolus thermophilus thioautotrophic gill symbiont</name>
    <dbReference type="NCBI Taxonomy" id="2360"/>
    <lineage>
        <taxon>Bacteria</taxon>
        <taxon>Pseudomonadati</taxon>
        <taxon>Pseudomonadota</taxon>
        <taxon>Gammaproteobacteria</taxon>
        <taxon>sulfur-oxidizing symbionts</taxon>
    </lineage>
</organism>
<proteinExistence type="predicted"/>
<sequence>MDDFDKSVFINCPFDADYRQMILSILFTVKYLGFIPKVSLEKSDAGTARLANIVSLVESCKFGIHDLSRILAIKKGDYARMNMPFELGIDYGCKVYKGGHHKDKKILVLEKDKYRYQKALSDLSGSDIKSHNDEPIKVVQAIRDWFVTEELKRGVGYTRIWYAFNDFTSDLYDKLVAEGHESKDFNEVPIPEIMSYMDLWFKKV</sequence>
<dbReference type="RefSeq" id="WP_071563972.1">
    <property type="nucleotide sequence ID" value="NZ_MIQH01000449.1"/>
</dbReference>
<name>A0A1J5U803_9GAMM</name>
<dbReference type="AlphaFoldDB" id="A0A1J5U803"/>
<evidence type="ECO:0000313" key="1">
    <source>
        <dbReference type="EMBL" id="OIR24974.1"/>
    </source>
</evidence>